<dbReference type="PANTHER" id="PTHR43625">
    <property type="entry name" value="AFLATOXIN B1 ALDEHYDE REDUCTASE"/>
    <property type="match status" value="1"/>
</dbReference>
<protein>
    <submittedName>
        <fullName evidence="3">Aldo/keto reductase</fullName>
    </submittedName>
</protein>
<dbReference type="Proteomes" id="UP000517694">
    <property type="component" value="Unassembled WGS sequence"/>
</dbReference>
<dbReference type="OrthoDB" id="9768793at2"/>
<dbReference type="PANTHER" id="PTHR43625:SF40">
    <property type="entry name" value="ALDO-KETO REDUCTASE YAKC [NADP(+)]"/>
    <property type="match status" value="1"/>
</dbReference>
<evidence type="ECO:0000259" key="2">
    <source>
        <dbReference type="Pfam" id="PF00248"/>
    </source>
</evidence>
<dbReference type="InterPro" id="IPR036812">
    <property type="entry name" value="NAD(P)_OxRdtase_dom_sf"/>
</dbReference>
<dbReference type="EMBL" id="JACMHY010000005">
    <property type="protein sequence ID" value="MBC2866276.1"/>
    <property type="molecule type" value="Genomic_DNA"/>
</dbReference>
<dbReference type="SUPFAM" id="SSF51430">
    <property type="entry name" value="NAD(P)-linked oxidoreductase"/>
    <property type="match status" value="1"/>
</dbReference>
<evidence type="ECO:0000313" key="3">
    <source>
        <dbReference type="EMBL" id="MBC2866276.1"/>
    </source>
</evidence>
<keyword evidence="1" id="KW-0560">Oxidoreductase</keyword>
<dbReference type="AlphaFoldDB" id="A0A7X1LSD6"/>
<feature type="domain" description="NADP-dependent oxidoreductase" evidence="2">
    <location>
        <begin position="10"/>
        <end position="88"/>
    </location>
</feature>
<dbReference type="GO" id="GO:0005737">
    <property type="term" value="C:cytoplasm"/>
    <property type="evidence" value="ECO:0007669"/>
    <property type="project" value="TreeGrafter"/>
</dbReference>
<evidence type="ECO:0000313" key="4">
    <source>
        <dbReference type="Proteomes" id="UP000517694"/>
    </source>
</evidence>
<keyword evidence="4" id="KW-1185">Reference proteome</keyword>
<evidence type="ECO:0000256" key="1">
    <source>
        <dbReference type="ARBA" id="ARBA00023002"/>
    </source>
</evidence>
<dbReference type="InterPro" id="IPR050791">
    <property type="entry name" value="Aldo-Keto_reductase"/>
</dbReference>
<gene>
    <name evidence="3" type="ORF">H1R13_15165</name>
</gene>
<dbReference type="GO" id="GO:0016491">
    <property type="term" value="F:oxidoreductase activity"/>
    <property type="evidence" value="ECO:0007669"/>
    <property type="project" value="UniProtKB-KW"/>
</dbReference>
<comment type="caution">
    <text evidence="3">The sequence shown here is derived from an EMBL/GenBank/DDBJ whole genome shotgun (WGS) entry which is preliminary data.</text>
</comment>
<dbReference type="Pfam" id="PF00248">
    <property type="entry name" value="Aldo_ket_red"/>
    <property type="match status" value="1"/>
</dbReference>
<dbReference type="Gene3D" id="3.20.20.100">
    <property type="entry name" value="NADP-dependent oxidoreductase domain"/>
    <property type="match status" value="1"/>
</dbReference>
<organism evidence="3 4">
    <name type="scientific">Streptomyces mexicanus</name>
    <dbReference type="NCBI Taxonomy" id="178566"/>
    <lineage>
        <taxon>Bacteria</taxon>
        <taxon>Bacillati</taxon>
        <taxon>Actinomycetota</taxon>
        <taxon>Actinomycetes</taxon>
        <taxon>Kitasatosporales</taxon>
        <taxon>Streptomycetaceae</taxon>
        <taxon>Streptomyces</taxon>
    </lineage>
</organism>
<dbReference type="InterPro" id="IPR023210">
    <property type="entry name" value="NADP_OxRdtase_dom"/>
</dbReference>
<proteinExistence type="predicted"/>
<sequence>MSDNDFRAHSPRLQGENLEANLRLVDALGRVAERLGATTSQVAIARVAAQGDDMAPLVWARRRERLTESLGGATLTLDAEALQEIEEALPAGATADGALCRPSLATLDSER</sequence>
<accession>A0A7X1LSD6</accession>
<name>A0A7X1LSD6_9ACTN</name>
<reference evidence="3 4" key="1">
    <citation type="submission" date="2020-08" db="EMBL/GenBank/DDBJ databases">
        <title>Whole-Genome Sequence of French Clinical Streptomyces mexicanus Strain Q0842.</title>
        <authorList>
            <person name="Boxberger M."/>
            <person name="La Scola B."/>
        </authorList>
    </citation>
    <scope>NUCLEOTIDE SEQUENCE [LARGE SCALE GENOMIC DNA]</scope>
    <source>
        <strain evidence="3 4">Marseille-Q0842</strain>
    </source>
</reference>